<evidence type="ECO:0000313" key="3">
    <source>
        <dbReference type="EMBL" id="MBB6051635.1"/>
    </source>
</evidence>
<keyword evidence="1 3" id="KW-0808">Transferase</keyword>
<gene>
    <name evidence="3" type="ORF">HNQ39_003445</name>
</gene>
<sequence length="177" mass="18958">MRHKLQTLWVLVTSLVKTRNCTQRGKLIRVWGQLQVSGDVRLGERVRVRATHVPVELAAGPGACITIGESSFINSGVSIGAQEQVTVGKNCAIGNYTLIMDSDFHNPYDHTLPGAAAPVVLEDDVWLGARVTVLKGVRIGRGAVVAAGAVVTRDVAPYTLVGGVPARVIRTLEKLDR</sequence>
<dbReference type="PANTHER" id="PTHR23416:SF78">
    <property type="entry name" value="LIPOPOLYSACCHARIDE BIOSYNTHESIS O-ACETYL TRANSFERASE WBBJ-RELATED"/>
    <property type="match status" value="1"/>
</dbReference>
<dbReference type="GO" id="GO:0016740">
    <property type="term" value="F:transferase activity"/>
    <property type="evidence" value="ECO:0007669"/>
    <property type="project" value="UniProtKB-KW"/>
</dbReference>
<dbReference type="CDD" id="cd04647">
    <property type="entry name" value="LbH_MAT_like"/>
    <property type="match status" value="1"/>
</dbReference>
<dbReference type="AlphaFoldDB" id="A0A7W9SRS2"/>
<dbReference type="InterPro" id="IPR018357">
    <property type="entry name" value="Hexapep_transf_CS"/>
</dbReference>
<protein>
    <submittedName>
        <fullName evidence="3">Acetyltransferase-like isoleucine patch superfamily enzyme</fullName>
    </submittedName>
</protein>
<name>A0A7W9SRS2_ARMRO</name>
<evidence type="ECO:0000256" key="2">
    <source>
        <dbReference type="ARBA" id="ARBA00022737"/>
    </source>
</evidence>
<dbReference type="Proteomes" id="UP000520814">
    <property type="component" value="Unassembled WGS sequence"/>
</dbReference>
<evidence type="ECO:0000313" key="4">
    <source>
        <dbReference type="Proteomes" id="UP000520814"/>
    </source>
</evidence>
<dbReference type="InterPro" id="IPR051159">
    <property type="entry name" value="Hexapeptide_acetyltransf"/>
</dbReference>
<reference evidence="3 4" key="1">
    <citation type="submission" date="2020-08" db="EMBL/GenBank/DDBJ databases">
        <title>Genomic Encyclopedia of Type Strains, Phase IV (KMG-IV): sequencing the most valuable type-strain genomes for metagenomic binning, comparative biology and taxonomic classification.</title>
        <authorList>
            <person name="Goeker M."/>
        </authorList>
    </citation>
    <scope>NUCLEOTIDE SEQUENCE [LARGE SCALE GENOMIC DNA]</scope>
    <source>
        <strain evidence="3 4">DSM 23562</strain>
    </source>
</reference>
<keyword evidence="2" id="KW-0677">Repeat</keyword>
<dbReference type="InterPro" id="IPR011004">
    <property type="entry name" value="Trimer_LpxA-like_sf"/>
</dbReference>
<dbReference type="Gene3D" id="2.160.10.10">
    <property type="entry name" value="Hexapeptide repeat proteins"/>
    <property type="match status" value="1"/>
</dbReference>
<comment type="caution">
    <text evidence="3">The sequence shown here is derived from an EMBL/GenBank/DDBJ whole genome shotgun (WGS) entry which is preliminary data.</text>
</comment>
<dbReference type="EMBL" id="JACHGW010000003">
    <property type="protein sequence ID" value="MBB6051635.1"/>
    <property type="molecule type" value="Genomic_DNA"/>
</dbReference>
<keyword evidence="4" id="KW-1185">Reference proteome</keyword>
<evidence type="ECO:0000256" key="1">
    <source>
        <dbReference type="ARBA" id="ARBA00022679"/>
    </source>
</evidence>
<dbReference type="Pfam" id="PF14602">
    <property type="entry name" value="Hexapep_2"/>
    <property type="match status" value="1"/>
</dbReference>
<proteinExistence type="predicted"/>
<dbReference type="InterPro" id="IPR001451">
    <property type="entry name" value="Hexapep"/>
</dbReference>
<dbReference type="PANTHER" id="PTHR23416">
    <property type="entry name" value="SIALIC ACID SYNTHASE-RELATED"/>
    <property type="match status" value="1"/>
</dbReference>
<organism evidence="3 4">
    <name type="scientific">Armatimonas rosea</name>
    <dbReference type="NCBI Taxonomy" id="685828"/>
    <lineage>
        <taxon>Bacteria</taxon>
        <taxon>Bacillati</taxon>
        <taxon>Armatimonadota</taxon>
        <taxon>Armatimonadia</taxon>
        <taxon>Armatimonadales</taxon>
        <taxon>Armatimonadaceae</taxon>
        <taxon>Armatimonas</taxon>
    </lineage>
</organism>
<dbReference type="PROSITE" id="PS00101">
    <property type="entry name" value="HEXAPEP_TRANSFERASES"/>
    <property type="match status" value="1"/>
</dbReference>
<dbReference type="SUPFAM" id="SSF51161">
    <property type="entry name" value="Trimeric LpxA-like enzymes"/>
    <property type="match status" value="1"/>
</dbReference>
<accession>A0A7W9SRS2</accession>